<gene>
    <name evidence="2" type="ORF">BJX63DRAFT_361536</name>
</gene>
<reference evidence="2 3" key="1">
    <citation type="submission" date="2024-07" db="EMBL/GenBank/DDBJ databases">
        <title>Section-level genome sequencing and comparative genomics of Aspergillus sections Usti and Cavernicolus.</title>
        <authorList>
            <consortium name="Lawrence Berkeley National Laboratory"/>
            <person name="Nybo J.L."/>
            <person name="Vesth T.C."/>
            <person name="Theobald S."/>
            <person name="Frisvad J.C."/>
            <person name="Larsen T.O."/>
            <person name="Kjaerboelling I."/>
            <person name="Rothschild-Mancinelli K."/>
            <person name="Lyhne E.K."/>
            <person name="Kogle M.E."/>
            <person name="Barry K."/>
            <person name="Clum A."/>
            <person name="Na H."/>
            <person name="Ledsgaard L."/>
            <person name="Lin J."/>
            <person name="Lipzen A."/>
            <person name="Kuo A."/>
            <person name="Riley R."/>
            <person name="Mondo S."/>
            <person name="Labutti K."/>
            <person name="Haridas S."/>
            <person name="Pangalinan J."/>
            <person name="Salamov A.A."/>
            <person name="Simmons B.A."/>
            <person name="Magnuson J.K."/>
            <person name="Chen J."/>
            <person name="Drula E."/>
            <person name="Henrissat B."/>
            <person name="Wiebenga A."/>
            <person name="Lubbers R.J."/>
            <person name="Gomes A.C."/>
            <person name="Makela M.R."/>
            <person name="Stajich J."/>
            <person name="Grigoriev I.V."/>
            <person name="Mortensen U.H."/>
            <person name="De Vries R.P."/>
            <person name="Baker S.E."/>
            <person name="Andersen M.R."/>
        </authorList>
    </citation>
    <scope>NUCLEOTIDE SEQUENCE [LARGE SCALE GENOMIC DNA]</scope>
    <source>
        <strain evidence="2 3">CBS 588.65</strain>
    </source>
</reference>
<dbReference type="Proteomes" id="UP001610334">
    <property type="component" value="Unassembled WGS sequence"/>
</dbReference>
<accession>A0ABR4HWM3</accession>
<evidence type="ECO:0000313" key="2">
    <source>
        <dbReference type="EMBL" id="KAL2819782.1"/>
    </source>
</evidence>
<keyword evidence="1" id="KW-0472">Membrane</keyword>
<feature type="transmembrane region" description="Helical" evidence="1">
    <location>
        <begin position="63"/>
        <end position="82"/>
    </location>
</feature>
<keyword evidence="1" id="KW-1133">Transmembrane helix</keyword>
<sequence>MLQGKKMKQKTGIKQRPSRYRNTRLNPWLNIMARLLLGCRRQGPRPKRRLPLTNAVVIKRLHALIISLVIVAAVAWQVVLIFHHLVQISRFMHAVFGELVYGPASDSNGQDTWKVMRAVVCTLVSYYVRLFFVWNLTCVSTDGQTGRLSGFL</sequence>
<evidence type="ECO:0000313" key="3">
    <source>
        <dbReference type="Proteomes" id="UP001610334"/>
    </source>
</evidence>
<keyword evidence="1" id="KW-0812">Transmembrane</keyword>
<evidence type="ECO:0000256" key="1">
    <source>
        <dbReference type="SAM" id="Phobius"/>
    </source>
</evidence>
<keyword evidence="3" id="KW-1185">Reference proteome</keyword>
<dbReference type="EMBL" id="JBFXLT010000009">
    <property type="protein sequence ID" value="KAL2819782.1"/>
    <property type="molecule type" value="Genomic_DNA"/>
</dbReference>
<comment type="caution">
    <text evidence="2">The sequence shown here is derived from an EMBL/GenBank/DDBJ whole genome shotgun (WGS) entry which is preliminary data.</text>
</comment>
<protein>
    <submittedName>
        <fullName evidence="2">Uncharacterized protein</fullName>
    </submittedName>
</protein>
<proteinExistence type="predicted"/>
<organism evidence="2 3">
    <name type="scientific">Aspergillus granulosus</name>
    <dbReference type="NCBI Taxonomy" id="176169"/>
    <lineage>
        <taxon>Eukaryota</taxon>
        <taxon>Fungi</taxon>
        <taxon>Dikarya</taxon>
        <taxon>Ascomycota</taxon>
        <taxon>Pezizomycotina</taxon>
        <taxon>Eurotiomycetes</taxon>
        <taxon>Eurotiomycetidae</taxon>
        <taxon>Eurotiales</taxon>
        <taxon>Aspergillaceae</taxon>
        <taxon>Aspergillus</taxon>
        <taxon>Aspergillus subgen. Nidulantes</taxon>
    </lineage>
</organism>
<name>A0ABR4HWM3_9EURO</name>